<sequence length="156" mass="15812">MRKSNIIKNSLLATALVAGMQIVTSCDGCSRKSDTMTTTEGRVDTVYIDTCMTPHDTVAMGYDGTGASGRSIRANAATSSNAGSSSNNNATAASGTAKPKKAGLTEEEITDKVENSSSQVGKPVNSGGTSGTGQGTGTGSTGNNSRVTTKKDQLTH</sequence>
<reference evidence="2 3" key="1">
    <citation type="submission" date="2019-07" db="EMBL/GenBank/DDBJ databases">
        <title>Flavobacterium sp. nov., isolated from glacier ice.</title>
        <authorList>
            <person name="Liu Q."/>
            <person name="Xin Y.-H."/>
        </authorList>
    </citation>
    <scope>NUCLEOTIDE SEQUENCE [LARGE SCALE GENOMIC DNA]</scope>
    <source>
        <strain evidence="2 3">ZT4R6</strain>
    </source>
</reference>
<dbReference type="PROSITE" id="PS51257">
    <property type="entry name" value="PROKAR_LIPOPROTEIN"/>
    <property type="match status" value="1"/>
</dbReference>
<feature type="compositionally biased region" description="Gly residues" evidence="1">
    <location>
        <begin position="128"/>
        <end position="140"/>
    </location>
</feature>
<feature type="region of interest" description="Disordered" evidence="1">
    <location>
        <begin position="63"/>
        <end position="156"/>
    </location>
</feature>
<name>A0A552V3V4_9FLAO</name>
<dbReference type="OrthoDB" id="10013027at2"/>
<proteinExistence type="predicted"/>
<gene>
    <name evidence="2" type="ORF">FMM05_07605</name>
</gene>
<comment type="caution">
    <text evidence="2">The sequence shown here is derived from an EMBL/GenBank/DDBJ whole genome shotgun (WGS) entry which is preliminary data.</text>
</comment>
<evidence type="ECO:0000313" key="2">
    <source>
        <dbReference type="EMBL" id="TRW25164.1"/>
    </source>
</evidence>
<evidence type="ECO:0000256" key="1">
    <source>
        <dbReference type="SAM" id="MobiDB-lite"/>
    </source>
</evidence>
<dbReference type="EMBL" id="VJVZ01000004">
    <property type="protein sequence ID" value="TRW25164.1"/>
    <property type="molecule type" value="Genomic_DNA"/>
</dbReference>
<accession>A0A552V3V4</accession>
<dbReference type="Proteomes" id="UP000320643">
    <property type="component" value="Unassembled WGS sequence"/>
</dbReference>
<feature type="compositionally biased region" description="Low complexity" evidence="1">
    <location>
        <begin position="74"/>
        <end position="97"/>
    </location>
</feature>
<protein>
    <recommendedName>
        <fullName evidence="4">Lipoprotein</fullName>
    </recommendedName>
</protein>
<dbReference type="RefSeq" id="WP_143372746.1">
    <property type="nucleotide sequence ID" value="NZ_VJVZ01000004.1"/>
</dbReference>
<evidence type="ECO:0000313" key="3">
    <source>
        <dbReference type="Proteomes" id="UP000320643"/>
    </source>
</evidence>
<evidence type="ECO:0008006" key="4">
    <source>
        <dbReference type="Google" id="ProtNLM"/>
    </source>
</evidence>
<keyword evidence="3" id="KW-1185">Reference proteome</keyword>
<dbReference type="AlphaFoldDB" id="A0A552V3V4"/>
<organism evidence="2 3">
    <name type="scientific">Flavobacterium zepuense</name>
    <dbReference type="NCBI Taxonomy" id="2593302"/>
    <lineage>
        <taxon>Bacteria</taxon>
        <taxon>Pseudomonadati</taxon>
        <taxon>Bacteroidota</taxon>
        <taxon>Flavobacteriia</taxon>
        <taxon>Flavobacteriales</taxon>
        <taxon>Flavobacteriaceae</taxon>
        <taxon>Flavobacterium</taxon>
    </lineage>
</organism>